<evidence type="ECO:0000313" key="3">
    <source>
        <dbReference type="Proteomes" id="UP001352533"/>
    </source>
</evidence>
<organism evidence="2 3">
    <name type="scientific">Avibacterium paragallinarum</name>
    <name type="common">Haemophilus gallinarum</name>
    <dbReference type="NCBI Taxonomy" id="728"/>
    <lineage>
        <taxon>Bacteria</taxon>
        <taxon>Pseudomonadati</taxon>
        <taxon>Pseudomonadota</taxon>
        <taxon>Gammaproteobacteria</taxon>
        <taxon>Pasteurellales</taxon>
        <taxon>Pasteurellaceae</taxon>
        <taxon>Avibacterium</taxon>
    </lineage>
</organism>
<reference evidence="2 3" key="1">
    <citation type="journal article" date="2022" name="Front. Microbiol.">
        <title>Commensal bacteria contribute to the growth of multidrug-resistant Avibacterium paragallinarum in chickens.</title>
        <authorList>
            <person name="Zhu J."/>
            <person name="Chen Y."/>
            <person name="Wu Y."/>
            <person name="Wang Y."/>
            <person name="Zhu K."/>
        </authorList>
    </citation>
    <scope>NUCLEOTIDE SEQUENCE [LARGE SCALE GENOMIC DNA]</scope>
    <source>
        <strain evidence="2 3">AV12</strain>
    </source>
</reference>
<sequence>MKVYELKRNFDESGGFVLRLPPEKALDKFSILSLSHIYKGKNLPDNIIEGEFKVFPSNQGKKNYKFDFHTEGNIFIISERIYEIVYPVLSTRGHFFNIKTDSKRKKYIGYHLTNVIDCLDLNNSIYKKYENGIRVYKPVLFQNKINGEYIFQIKEDISRVFVTDKFQKILEENNILDFHFGEHNIVSLTSNP</sequence>
<comment type="caution">
    <text evidence="2">The sequence shown here is derived from an EMBL/GenBank/DDBJ whole genome shotgun (WGS) entry which is preliminary data.</text>
</comment>
<gene>
    <name evidence="2" type="ORF">M5S25_11225</name>
</gene>
<dbReference type="Proteomes" id="UP001352533">
    <property type="component" value="Unassembled WGS sequence"/>
</dbReference>
<name>A0ABU7QT09_AVIPA</name>
<dbReference type="InterPro" id="IPR012433">
    <property type="entry name" value="Imm11"/>
</dbReference>
<dbReference type="Pfam" id="PF07791">
    <property type="entry name" value="Imm11"/>
    <property type="match status" value="1"/>
</dbReference>
<evidence type="ECO:0000259" key="1">
    <source>
        <dbReference type="Pfam" id="PF07791"/>
    </source>
</evidence>
<proteinExistence type="predicted"/>
<accession>A0ABU7QT09</accession>
<dbReference type="EMBL" id="JAMDKS010000045">
    <property type="protein sequence ID" value="MEE6113745.1"/>
    <property type="molecule type" value="Genomic_DNA"/>
</dbReference>
<dbReference type="RefSeq" id="WP_194752114.1">
    <property type="nucleotide sequence ID" value="NZ_JACEWB010000045.1"/>
</dbReference>
<feature type="domain" description="Immunity MXAN-0049 protein" evidence="1">
    <location>
        <begin position="69"/>
        <end position="182"/>
    </location>
</feature>
<protein>
    <recommendedName>
        <fullName evidence="1">Immunity MXAN-0049 protein domain-containing protein</fullName>
    </recommendedName>
</protein>
<evidence type="ECO:0000313" key="2">
    <source>
        <dbReference type="EMBL" id="MEE6113745.1"/>
    </source>
</evidence>
<keyword evidence="3" id="KW-1185">Reference proteome</keyword>